<gene>
    <name evidence="7" type="ORF">CP985_02755</name>
</gene>
<dbReference type="Pfam" id="PF00682">
    <property type="entry name" value="HMGL-like"/>
    <property type="match status" value="1"/>
</dbReference>
<proteinExistence type="inferred from homology"/>
<evidence type="ECO:0000256" key="1">
    <source>
        <dbReference type="ARBA" id="ARBA00000064"/>
    </source>
</evidence>
<evidence type="ECO:0000313" key="8">
    <source>
        <dbReference type="Proteomes" id="UP000290092"/>
    </source>
</evidence>
<sequence length="437" mass="50258">MNYKKYKQYPIVKNFDRKWPNNELNKAPIYCSVDLRDGNQALVNPLSIEQKLRYFKTLVRMGFKHIEVSYPSASQTDFDFTRKLIEENHIPNDVYIQVLIPAKKEWIKRSVEAMKGSKKAIFHLYNPTNEFQRRVVFNKTDKQIVQMAVENMQYLIEQTKEFDGEVIYEYSPESFSQTNLEFALEICNEVIKVVKPTPNKKMIINLPNTLEACSANIYADRIEWMCNNLLYKDSIIVSVHPHNDRGTSVSSAELAVLAGASRVEGTLFGNGERAGNLDLVNFAFNIYSNGIDAKLDLSIIDEVKKMYEELTSLSVPLRHPYVGEMIFTAFSGGHQDAIKKGMDYQRQKALETWSVPYLPIDPKDIKRDYEKVIRVNSQSGKGGVSFIISEFFNENLSKQDSIAFGQIIKEESDKLQSELSKTQIINLYKEFKKAKNI</sequence>
<dbReference type="InterPro" id="IPR036230">
    <property type="entry name" value="LeuA_allosteric_dom_sf"/>
</dbReference>
<dbReference type="CDD" id="cd07942">
    <property type="entry name" value="DRE_TIM_LeuA"/>
    <property type="match status" value="1"/>
</dbReference>
<dbReference type="EMBL" id="NXID01000005">
    <property type="protein sequence ID" value="RXK16680.1"/>
    <property type="molecule type" value="Genomic_DNA"/>
</dbReference>
<evidence type="ECO:0000256" key="3">
    <source>
        <dbReference type="ARBA" id="ARBA00012973"/>
    </source>
</evidence>
<dbReference type="PANTHER" id="PTHR46911">
    <property type="match status" value="1"/>
</dbReference>
<protein>
    <recommendedName>
        <fullName evidence="3">2-isopropylmalate synthase</fullName>
        <ecNumber evidence="3">2.3.3.13</ecNumber>
    </recommendedName>
</protein>
<dbReference type="Proteomes" id="UP000290092">
    <property type="component" value="Unassembled WGS sequence"/>
</dbReference>
<dbReference type="KEGG" id="amyt:AMYT_1040"/>
<dbReference type="EC" id="2.3.3.13" evidence="3"/>
<dbReference type="Gene3D" id="3.20.20.70">
    <property type="entry name" value="Aldolase class I"/>
    <property type="match status" value="1"/>
</dbReference>
<dbReference type="PANTHER" id="PTHR46911:SF1">
    <property type="entry name" value="2-ISOPROPYLMALATE SYNTHASE"/>
    <property type="match status" value="1"/>
</dbReference>
<accession>A0AAX2AKB8</accession>
<dbReference type="GO" id="GO:0003852">
    <property type="term" value="F:2-isopropylmalate synthase activity"/>
    <property type="evidence" value="ECO:0007669"/>
    <property type="project" value="UniProtKB-EC"/>
</dbReference>
<evidence type="ECO:0000256" key="5">
    <source>
        <dbReference type="RuleBase" id="RU003523"/>
    </source>
</evidence>
<dbReference type="GO" id="GO:0019752">
    <property type="term" value="P:carboxylic acid metabolic process"/>
    <property type="evidence" value="ECO:0007669"/>
    <property type="project" value="InterPro"/>
</dbReference>
<dbReference type="RefSeq" id="WP_114841492.1">
    <property type="nucleotide sequence ID" value="NZ_CP031219.1"/>
</dbReference>
<evidence type="ECO:0000256" key="2">
    <source>
        <dbReference type="ARBA" id="ARBA00009767"/>
    </source>
</evidence>
<dbReference type="AlphaFoldDB" id="A0AAX2AKB8"/>
<name>A0AAX2AKB8_9BACT</name>
<dbReference type="InterPro" id="IPR000891">
    <property type="entry name" value="PYR_CT"/>
</dbReference>
<dbReference type="PROSITE" id="PS00815">
    <property type="entry name" value="AIPM_HOMOCIT_SYNTH_1"/>
    <property type="match status" value="1"/>
</dbReference>
<dbReference type="SUPFAM" id="SSF51569">
    <property type="entry name" value="Aldolase"/>
    <property type="match status" value="1"/>
</dbReference>
<dbReference type="InterPro" id="IPR002034">
    <property type="entry name" value="AIPM/Hcit_synth_CS"/>
</dbReference>
<dbReference type="InterPro" id="IPR013785">
    <property type="entry name" value="Aldolase_TIM"/>
</dbReference>
<dbReference type="InterPro" id="IPR054692">
    <property type="entry name" value="LeuA-like_post-cat"/>
</dbReference>
<evidence type="ECO:0000313" key="7">
    <source>
        <dbReference type="EMBL" id="RXK16680.1"/>
    </source>
</evidence>
<dbReference type="PROSITE" id="PS00816">
    <property type="entry name" value="AIPM_HOMOCIT_SYNTH_2"/>
    <property type="match status" value="1"/>
</dbReference>
<dbReference type="Gene3D" id="3.30.160.270">
    <property type="match status" value="1"/>
</dbReference>
<feature type="domain" description="Pyruvate carboxyltransferase" evidence="6">
    <location>
        <begin position="28"/>
        <end position="301"/>
    </location>
</feature>
<dbReference type="Pfam" id="PF22615">
    <property type="entry name" value="IPMS_D2"/>
    <property type="match status" value="1"/>
</dbReference>
<comment type="caution">
    <text evidence="7">The sequence shown here is derived from an EMBL/GenBank/DDBJ whole genome shotgun (WGS) entry which is preliminary data.</text>
</comment>
<keyword evidence="8" id="KW-1185">Reference proteome</keyword>
<comment type="similarity">
    <text evidence="2">Belongs to the alpha-IPM synthase/homocitrate synthase family. LeuA type 2 subfamily.</text>
</comment>
<dbReference type="InterPro" id="IPR039371">
    <property type="entry name" value="LeuA_N_DRE-TIM"/>
</dbReference>
<dbReference type="PROSITE" id="PS50991">
    <property type="entry name" value="PYR_CT"/>
    <property type="match status" value="1"/>
</dbReference>
<dbReference type="NCBIfam" id="NF002991">
    <property type="entry name" value="PRK03739.1"/>
    <property type="match status" value="1"/>
</dbReference>
<organism evidence="7 8">
    <name type="scientific">Malaciobacter mytili LMG 24559</name>
    <dbReference type="NCBI Taxonomy" id="1032238"/>
    <lineage>
        <taxon>Bacteria</taxon>
        <taxon>Pseudomonadati</taxon>
        <taxon>Campylobacterota</taxon>
        <taxon>Epsilonproteobacteria</taxon>
        <taxon>Campylobacterales</taxon>
        <taxon>Arcobacteraceae</taxon>
        <taxon>Malaciobacter</taxon>
    </lineage>
</organism>
<comment type="catalytic activity">
    <reaction evidence="1">
        <text>3-methyl-2-oxobutanoate + acetyl-CoA + H2O = (2S)-2-isopropylmalate + CoA + H(+)</text>
        <dbReference type="Rhea" id="RHEA:21524"/>
        <dbReference type="ChEBI" id="CHEBI:1178"/>
        <dbReference type="ChEBI" id="CHEBI:11851"/>
        <dbReference type="ChEBI" id="CHEBI:15377"/>
        <dbReference type="ChEBI" id="CHEBI:15378"/>
        <dbReference type="ChEBI" id="CHEBI:57287"/>
        <dbReference type="ChEBI" id="CHEBI:57288"/>
        <dbReference type="EC" id="2.3.3.13"/>
    </reaction>
</comment>
<keyword evidence="4 5" id="KW-0808">Transferase</keyword>
<evidence type="ECO:0000256" key="4">
    <source>
        <dbReference type="ARBA" id="ARBA00022679"/>
    </source>
</evidence>
<reference evidence="7 8" key="1">
    <citation type="submission" date="2017-09" db="EMBL/GenBank/DDBJ databases">
        <title>Genomics of the genus Arcobacter.</title>
        <authorList>
            <person name="Perez-Cataluna A."/>
            <person name="Figueras M.J."/>
            <person name="Salas-Masso N."/>
        </authorList>
    </citation>
    <scope>NUCLEOTIDE SEQUENCE [LARGE SCALE GENOMIC DNA]</scope>
    <source>
        <strain evidence="7 8">CECT 7386</strain>
    </source>
</reference>
<evidence type="ECO:0000259" key="6">
    <source>
        <dbReference type="PROSITE" id="PS50991"/>
    </source>
</evidence>